<dbReference type="EMBL" id="BJNB01000005">
    <property type="protein sequence ID" value="GEB97006.1"/>
    <property type="molecule type" value="Genomic_DNA"/>
</dbReference>
<dbReference type="Proteomes" id="UP000315353">
    <property type="component" value="Unassembled WGS sequence"/>
</dbReference>
<evidence type="ECO:0000259" key="2">
    <source>
        <dbReference type="PROSITE" id="PS50943"/>
    </source>
</evidence>
<dbReference type="InterPro" id="IPR013096">
    <property type="entry name" value="Cupin_2"/>
</dbReference>
<dbReference type="GO" id="GO:0003700">
    <property type="term" value="F:DNA-binding transcription factor activity"/>
    <property type="evidence" value="ECO:0007669"/>
    <property type="project" value="TreeGrafter"/>
</dbReference>
<evidence type="ECO:0000313" key="3">
    <source>
        <dbReference type="EMBL" id="GEB97006.1"/>
    </source>
</evidence>
<dbReference type="InterPro" id="IPR011051">
    <property type="entry name" value="RmlC_Cupin_sf"/>
</dbReference>
<dbReference type="GO" id="GO:0003677">
    <property type="term" value="F:DNA binding"/>
    <property type="evidence" value="ECO:0007669"/>
    <property type="project" value="UniProtKB-KW"/>
</dbReference>
<proteinExistence type="predicted"/>
<dbReference type="RefSeq" id="WP_075730404.1">
    <property type="nucleotide sequence ID" value="NZ_BJNB01000005.1"/>
</dbReference>
<dbReference type="InterPro" id="IPR014710">
    <property type="entry name" value="RmlC-like_jellyroll"/>
</dbReference>
<dbReference type="SUPFAM" id="SSF47413">
    <property type="entry name" value="lambda repressor-like DNA-binding domains"/>
    <property type="match status" value="1"/>
</dbReference>
<dbReference type="SMART" id="SM00530">
    <property type="entry name" value="HTH_XRE"/>
    <property type="match status" value="1"/>
</dbReference>
<dbReference type="PANTHER" id="PTHR46797">
    <property type="entry name" value="HTH-TYPE TRANSCRIPTIONAL REGULATOR"/>
    <property type="match status" value="1"/>
</dbReference>
<dbReference type="CDD" id="cd00093">
    <property type="entry name" value="HTH_XRE"/>
    <property type="match status" value="1"/>
</dbReference>
<gene>
    <name evidence="3" type="ORF">CFL01nite_05010</name>
</gene>
<dbReference type="Pfam" id="PF07883">
    <property type="entry name" value="Cupin_2"/>
    <property type="match status" value="1"/>
</dbReference>
<organism evidence="3 4">
    <name type="scientific">Corynebacterium flavescens</name>
    <dbReference type="NCBI Taxonomy" id="28028"/>
    <lineage>
        <taxon>Bacteria</taxon>
        <taxon>Bacillati</taxon>
        <taxon>Actinomycetota</taxon>
        <taxon>Actinomycetes</taxon>
        <taxon>Mycobacteriales</taxon>
        <taxon>Corynebacteriaceae</taxon>
        <taxon>Corynebacterium</taxon>
    </lineage>
</organism>
<dbReference type="PROSITE" id="PS50943">
    <property type="entry name" value="HTH_CROC1"/>
    <property type="match status" value="1"/>
</dbReference>
<evidence type="ECO:0000313" key="4">
    <source>
        <dbReference type="Proteomes" id="UP000315353"/>
    </source>
</evidence>
<name>A0AB73B5T3_CORFL</name>
<dbReference type="Gene3D" id="1.10.260.40">
    <property type="entry name" value="lambda repressor-like DNA-binding domains"/>
    <property type="match status" value="1"/>
</dbReference>
<reference evidence="3 4" key="1">
    <citation type="submission" date="2019-06" db="EMBL/GenBank/DDBJ databases">
        <title>Whole genome shotgun sequence of Corynebacterium flavescens NBRC 14136.</title>
        <authorList>
            <person name="Hosoyama A."/>
            <person name="Uohara A."/>
            <person name="Ohji S."/>
            <person name="Ichikawa N."/>
        </authorList>
    </citation>
    <scope>NUCLEOTIDE SEQUENCE [LARGE SCALE GENOMIC DNA]</scope>
    <source>
        <strain evidence="3 4">NBRC 14136</strain>
    </source>
</reference>
<dbReference type="Pfam" id="PF01381">
    <property type="entry name" value="HTH_3"/>
    <property type="match status" value="1"/>
</dbReference>
<feature type="domain" description="HTH cro/C1-type" evidence="2">
    <location>
        <begin position="17"/>
        <end position="71"/>
    </location>
</feature>
<dbReference type="CDD" id="cd02209">
    <property type="entry name" value="cupin_XRE_C"/>
    <property type="match status" value="1"/>
</dbReference>
<comment type="caution">
    <text evidence="3">The sequence shown here is derived from an EMBL/GenBank/DDBJ whole genome shotgun (WGS) entry which is preliminary data.</text>
</comment>
<dbReference type="InterPro" id="IPR010982">
    <property type="entry name" value="Lambda_DNA-bd_dom_sf"/>
</dbReference>
<keyword evidence="1" id="KW-0238">DNA-binding</keyword>
<evidence type="ECO:0000256" key="1">
    <source>
        <dbReference type="ARBA" id="ARBA00023125"/>
    </source>
</evidence>
<sequence length="192" mass="21228">MRQGNINQELAGIGPRLRIARRDRNLTLEELAGAAGISASTLSRLESGKRQANLELLVPLIRQLGIRLDDLLPHEVRDPRVRRSSIRRGGLIITPLAPDSSPVRTFKIDYPRAKRRPAKRVHTGYEWIYVLNGSILLQLGDRDLILGPGEAAEFDTREPHAISATQEGPAQVLSIFNAEGVRMHTHGAGDVE</sequence>
<dbReference type="Gene3D" id="2.60.120.10">
    <property type="entry name" value="Jelly Rolls"/>
    <property type="match status" value="1"/>
</dbReference>
<dbReference type="InterPro" id="IPR050807">
    <property type="entry name" value="TransReg_Diox_bact_type"/>
</dbReference>
<dbReference type="GeneID" id="82881025"/>
<dbReference type="InterPro" id="IPR001387">
    <property type="entry name" value="Cro/C1-type_HTH"/>
</dbReference>
<dbReference type="SUPFAM" id="SSF51182">
    <property type="entry name" value="RmlC-like cupins"/>
    <property type="match status" value="1"/>
</dbReference>
<dbReference type="AlphaFoldDB" id="A0AB73B5T3"/>
<protein>
    <recommendedName>
        <fullName evidence="2">HTH cro/C1-type domain-containing protein</fullName>
    </recommendedName>
</protein>
<accession>A0AB73B5T3</accession>
<dbReference type="GO" id="GO:0005829">
    <property type="term" value="C:cytosol"/>
    <property type="evidence" value="ECO:0007669"/>
    <property type="project" value="TreeGrafter"/>
</dbReference>
<dbReference type="PANTHER" id="PTHR46797:SF1">
    <property type="entry name" value="METHYLPHOSPHONATE SYNTHASE"/>
    <property type="match status" value="1"/>
</dbReference>